<dbReference type="Gene3D" id="3.10.620.30">
    <property type="match status" value="1"/>
</dbReference>
<dbReference type="AlphaFoldDB" id="A0A951PF23"/>
<dbReference type="InterPro" id="IPR052901">
    <property type="entry name" value="Bact_TGase-like"/>
</dbReference>
<organism evidence="3 4">
    <name type="scientific">Pegethrix bostrychoides GSE-TBD4-15B</name>
    <dbReference type="NCBI Taxonomy" id="2839662"/>
    <lineage>
        <taxon>Bacteria</taxon>
        <taxon>Bacillati</taxon>
        <taxon>Cyanobacteriota</taxon>
        <taxon>Cyanophyceae</taxon>
        <taxon>Oculatellales</taxon>
        <taxon>Oculatellaceae</taxon>
        <taxon>Pegethrix</taxon>
    </lineage>
</organism>
<feature type="transmembrane region" description="Helical" evidence="1">
    <location>
        <begin position="150"/>
        <end position="183"/>
    </location>
</feature>
<evidence type="ECO:0000259" key="2">
    <source>
        <dbReference type="SMART" id="SM00460"/>
    </source>
</evidence>
<dbReference type="SMART" id="SM00460">
    <property type="entry name" value="TGc"/>
    <property type="match status" value="1"/>
</dbReference>
<dbReference type="SUPFAM" id="SSF54001">
    <property type="entry name" value="Cysteine proteinases"/>
    <property type="match status" value="1"/>
</dbReference>
<dbReference type="EMBL" id="JAHHHV010000081">
    <property type="protein sequence ID" value="MBW4467840.1"/>
    <property type="molecule type" value="Genomic_DNA"/>
</dbReference>
<dbReference type="InterPro" id="IPR021878">
    <property type="entry name" value="TgpA_N"/>
</dbReference>
<keyword evidence="1" id="KW-0812">Transmembrane</keyword>
<feature type="transmembrane region" description="Helical" evidence="1">
    <location>
        <begin position="95"/>
        <end position="114"/>
    </location>
</feature>
<reference evidence="3" key="2">
    <citation type="journal article" date="2022" name="Microbiol. Resour. Announc.">
        <title>Metagenome Sequencing to Explore Phylogenomics of Terrestrial Cyanobacteria.</title>
        <authorList>
            <person name="Ward R.D."/>
            <person name="Stajich J.E."/>
            <person name="Johansen J.R."/>
            <person name="Huntemann M."/>
            <person name="Clum A."/>
            <person name="Foster B."/>
            <person name="Foster B."/>
            <person name="Roux S."/>
            <person name="Palaniappan K."/>
            <person name="Varghese N."/>
            <person name="Mukherjee S."/>
            <person name="Reddy T.B.K."/>
            <person name="Daum C."/>
            <person name="Copeland A."/>
            <person name="Chen I.A."/>
            <person name="Ivanova N.N."/>
            <person name="Kyrpides N.C."/>
            <person name="Shapiro N."/>
            <person name="Eloe-Fadrosh E.A."/>
            <person name="Pietrasiak N."/>
        </authorList>
    </citation>
    <scope>NUCLEOTIDE SEQUENCE</scope>
    <source>
        <strain evidence="3">GSE-TBD4-15B</strain>
    </source>
</reference>
<feature type="transmembrane region" description="Helical" evidence="1">
    <location>
        <begin position="615"/>
        <end position="635"/>
    </location>
</feature>
<dbReference type="InterPro" id="IPR025403">
    <property type="entry name" value="TgpA-like_C"/>
</dbReference>
<keyword evidence="1" id="KW-1133">Transmembrane helix</keyword>
<accession>A0A951PF23</accession>
<dbReference type="PANTHER" id="PTHR42736">
    <property type="entry name" value="PROTEIN-GLUTAMINE GAMMA-GLUTAMYLTRANSFERASE"/>
    <property type="match status" value="1"/>
</dbReference>
<protein>
    <submittedName>
        <fullName evidence="3">DUF3488 and DUF4129 domain-containing transglutaminase family protein</fullName>
    </submittedName>
</protein>
<name>A0A951PF23_9CYAN</name>
<keyword evidence="1" id="KW-0472">Membrane</keyword>
<gene>
    <name evidence="3" type="ORF">KME07_20630</name>
</gene>
<evidence type="ECO:0000313" key="3">
    <source>
        <dbReference type="EMBL" id="MBW4467840.1"/>
    </source>
</evidence>
<evidence type="ECO:0000256" key="1">
    <source>
        <dbReference type="SAM" id="Phobius"/>
    </source>
</evidence>
<dbReference type="Proteomes" id="UP000707356">
    <property type="component" value="Unassembled WGS sequence"/>
</dbReference>
<dbReference type="InterPro" id="IPR038765">
    <property type="entry name" value="Papain-like_cys_pep_sf"/>
</dbReference>
<comment type="caution">
    <text evidence="3">The sequence shown here is derived from an EMBL/GenBank/DDBJ whole genome shotgun (WGS) entry which is preliminary data.</text>
</comment>
<proteinExistence type="predicted"/>
<feature type="domain" description="Transglutaminase-like" evidence="2">
    <location>
        <begin position="508"/>
        <end position="579"/>
    </location>
</feature>
<dbReference type="Pfam" id="PF13559">
    <property type="entry name" value="DUF4129"/>
    <property type="match status" value="1"/>
</dbReference>
<dbReference type="Pfam" id="PF01841">
    <property type="entry name" value="Transglut_core"/>
    <property type="match status" value="1"/>
</dbReference>
<dbReference type="Pfam" id="PF11992">
    <property type="entry name" value="TgpA_N"/>
    <property type="match status" value="1"/>
</dbReference>
<feature type="transmembrane region" description="Helical" evidence="1">
    <location>
        <begin position="641"/>
        <end position="662"/>
    </location>
</feature>
<evidence type="ECO:0000313" key="4">
    <source>
        <dbReference type="Proteomes" id="UP000707356"/>
    </source>
</evidence>
<dbReference type="InterPro" id="IPR002931">
    <property type="entry name" value="Transglutaminase-like"/>
</dbReference>
<reference evidence="3" key="1">
    <citation type="submission" date="2021-05" db="EMBL/GenBank/DDBJ databases">
        <authorList>
            <person name="Pietrasiak N."/>
            <person name="Ward R."/>
            <person name="Stajich J.E."/>
            <person name="Kurbessoian T."/>
        </authorList>
    </citation>
    <scope>NUCLEOTIDE SEQUENCE</scope>
    <source>
        <strain evidence="3">GSE-TBD4-15B</strain>
    </source>
</reference>
<feature type="transmembrane region" description="Helical" evidence="1">
    <location>
        <begin position="209"/>
        <end position="227"/>
    </location>
</feature>
<sequence length="778" mass="87025">MARSTAPRPDTPAPKPIWQRLREQIRNQPRPEPEESIPLRILVQALVTVGILATDLAAADSADSLNISIWAVPASWIGAVWSWRQRRKPNIPVQFGIALAMLVALGLFFMRLWGERNDTRLALATLLIHLQVLHSFDLPRRKDLGYSMVIGLILLGVAATLSQTISFAPLLLAFFVIALPVLVLDYRSRLGLSAQGFRQIGLDLTPKRLWRFLALALGLGLTIFLALPRFPGYQLRSFPVSAPIQLQQQFDSSAVVNPGYVQDGKPQAGGGQGLNPTTGPGELNQQFYYGFNSKINQNLRGSLKPRTVMRVRSQAPGFWRVLAFDRYTGQGWEVSRNDEAEKLERPQWSFRFNLPWSVTLNRTRSVIQSYTVVSDLPNLVPALYEPKELYFPTNQVAIDSEGGLRSPVPLSEGLTYTVISEVPYRNRSLLNQATSSPSAIRSAYLQVPEGVAEPIRQQTEAILSKSPKPITADYEAALYLAQYLKQNYQIQPELPFFEANEDIATAFLNTYQGGYPDHFATTLTVMLRSIGIPARLAMGFSTGKFNPFTGFYVVQNTDAHAITEVYFHKYGWFSFDPIPGHALFPPSIEESSAFGVLQQFWNWVAGWLPSPLRGWLNQIFGGLAAGLSWLLGWLVRLSQSWLGLLLGLGLLTGLAFLGWLIWASFKNWRYRRWLAKLPPMEALYQKMLKTLAAAGLTKRAAQTPLEYASDCREHLGDRAIEAEAVEAISQAYVQWRYGQSAPDLRALEQHLKQLQLPKRSRTVLFAKALSAKASSARV</sequence>
<dbReference type="PANTHER" id="PTHR42736:SF1">
    <property type="entry name" value="PROTEIN-GLUTAMINE GAMMA-GLUTAMYLTRANSFERASE"/>
    <property type="match status" value="1"/>
</dbReference>